<accession>J3TEW7</accession>
<reference evidence="1 2" key="1">
    <citation type="journal article" date="2012" name="Mol. Biol. Evol.">
        <title>Genome reduction and co-evolution between the primary and secondary bacterial symbionts of psyllids.</title>
        <authorList>
            <person name="Sloan D.B."/>
            <person name="Moran N.A."/>
        </authorList>
    </citation>
    <scope>NUCLEOTIDE SEQUENCE [LARGE SCALE GENOMIC DNA]</scope>
    <source>
        <strain evidence="1">Ceuc_S</strain>
    </source>
</reference>
<dbReference type="AlphaFoldDB" id="J3TEW7"/>
<proteinExistence type="predicted"/>
<evidence type="ECO:0000313" key="1">
    <source>
        <dbReference type="EMBL" id="AFP84457.1"/>
    </source>
</evidence>
<sequence>MTLRCRSCYDLARPVSREKVKMHTFFVLYAIVMNSKREMLMVKADKEALKIS</sequence>
<dbReference type="EMBL" id="CP003546">
    <property type="protein sequence ID" value="AFP84457.1"/>
    <property type="molecule type" value="Genomic_DNA"/>
</dbReference>
<protein>
    <submittedName>
        <fullName evidence="1">Uncharacterized protein</fullName>
    </submittedName>
</protein>
<dbReference type="HOGENOM" id="CLU_3084601_0_0_6"/>
<dbReference type="KEGG" id="sect:A359_00510"/>
<organism evidence="1 2">
    <name type="scientific">secondary endosymbiont of Ctenarytaina eucalypti</name>
    <dbReference type="NCBI Taxonomy" id="1199245"/>
    <lineage>
        <taxon>Bacteria</taxon>
        <taxon>Pseudomonadati</taxon>
        <taxon>Pseudomonadota</taxon>
        <taxon>Gammaproteobacteria</taxon>
        <taxon>Enterobacterales</taxon>
        <taxon>Enterobacteriaceae</taxon>
        <taxon>aphid secondary symbionts</taxon>
    </lineage>
</organism>
<dbReference type="Proteomes" id="UP000003936">
    <property type="component" value="Chromosome"/>
</dbReference>
<name>J3TEW7_9ENTR</name>
<gene>
    <name evidence="1" type="ORF">A359_00510</name>
</gene>
<evidence type="ECO:0000313" key="2">
    <source>
        <dbReference type="Proteomes" id="UP000003936"/>
    </source>
</evidence>
<keyword evidence="2" id="KW-1185">Reference proteome</keyword>